<reference evidence="3 5" key="1">
    <citation type="submission" date="2017-06" db="EMBL/GenBank/DDBJ databases">
        <authorList>
            <person name="Kim H.J."/>
            <person name="Triplett B.A."/>
        </authorList>
    </citation>
    <scope>NUCLEOTIDE SEQUENCE [LARGE SCALE GENOMIC DNA]</scope>
    <source>
        <strain evidence="3 5">594</strain>
    </source>
</reference>
<dbReference type="PANTHER" id="PTHR36503:SF2">
    <property type="entry name" value="BLR2408 PROTEIN"/>
    <property type="match status" value="1"/>
</dbReference>
<proteinExistence type="predicted"/>
<dbReference type="PROSITE" id="PS51819">
    <property type="entry name" value="VOC"/>
    <property type="match status" value="1"/>
</dbReference>
<dbReference type="EMBL" id="CP060025">
    <property type="protein sequence ID" value="QNG78718.1"/>
    <property type="molecule type" value="Genomic_DNA"/>
</dbReference>
<dbReference type="Pfam" id="PF22677">
    <property type="entry name" value="Ble-like_N"/>
    <property type="match status" value="1"/>
</dbReference>
<evidence type="ECO:0000313" key="5">
    <source>
        <dbReference type="Proteomes" id="UP000197090"/>
    </source>
</evidence>
<dbReference type="AlphaFoldDB" id="A0A0K2Z2H0"/>
<dbReference type="Proteomes" id="UP001288387">
    <property type="component" value="Unassembled WGS sequence"/>
</dbReference>
<keyword evidence="3" id="KW-0223">Dioxygenase</keyword>
<dbReference type="RefSeq" id="WP_005415091.1">
    <property type="nucleotide sequence ID" value="NZ_CP040433.1"/>
</dbReference>
<dbReference type="InterPro" id="IPR053863">
    <property type="entry name" value="Glyoxy/Ble-like_N"/>
</dbReference>
<keyword evidence="3" id="KW-0560">Oxidoreductase</keyword>
<dbReference type="InterPro" id="IPR037523">
    <property type="entry name" value="VOC_core"/>
</dbReference>
<reference evidence="2" key="3">
    <citation type="submission" date="2023-12" db="EMBL/GenBank/DDBJ databases">
        <title>'Antibacterial potential of Stenotrophomonas maltophilia cystic fibrosis isolates' (manuscript under preparation).</title>
        <authorList>
            <person name="Crisan C.V."/>
            <person name="Pettis M."/>
            <person name="Goldberg J.B."/>
        </authorList>
    </citation>
    <scope>NUCLEOTIDE SEQUENCE</scope>
    <source>
        <strain evidence="2">CCV129</strain>
    </source>
</reference>
<dbReference type="EMBL" id="NIVX01000030">
    <property type="protein sequence ID" value="OWQ77741.1"/>
    <property type="molecule type" value="Genomic_DNA"/>
</dbReference>
<evidence type="ECO:0000313" key="6">
    <source>
        <dbReference type="Proteomes" id="UP000515598"/>
    </source>
</evidence>
<dbReference type="EMBL" id="JAXRVB010000006">
    <property type="protein sequence ID" value="MDZ5764379.1"/>
    <property type="molecule type" value="Genomic_DNA"/>
</dbReference>
<evidence type="ECO:0000259" key="1">
    <source>
        <dbReference type="PROSITE" id="PS51819"/>
    </source>
</evidence>
<dbReference type="PANTHER" id="PTHR36503">
    <property type="entry name" value="BLR2520 PROTEIN"/>
    <property type="match status" value="1"/>
</dbReference>
<feature type="domain" description="VOC" evidence="1">
    <location>
        <begin position="7"/>
        <end position="131"/>
    </location>
</feature>
<dbReference type="Proteomes" id="UP000515598">
    <property type="component" value="Chromosome"/>
</dbReference>
<accession>A0A0K2Z2H0</accession>
<dbReference type="SUPFAM" id="SSF54593">
    <property type="entry name" value="Glyoxalase/Bleomycin resistance protein/Dihydroxybiphenyl dioxygenase"/>
    <property type="match status" value="1"/>
</dbReference>
<name>A0A0K2Z2H0_STEMA</name>
<evidence type="ECO:0000313" key="2">
    <source>
        <dbReference type="EMBL" id="MDZ5764379.1"/>
    </source>
</evidence>
<dbReference type="Proteomes" id="UP000197090">
    <property type="component" value="Unassembled WGS sequence"/>
</dbReference>
<dbReference type="InterPro" id="IPR029068">
    <property type="entry name" value="Glyas_Bleomycin-R_OHBP_Dase"/>
</dbReference>
<gene>
    <name evidence="3" type="ORF">CEE63_03570</name>
    <name evidence="4" type="ORF">GPNADHDJ_02937</name>
    <name evidence="2" type="ORF">U4I38_07835</name>
</gene>
<reference evidence="4 6" key="2">
    <citation type="submission" date="2020-08" db="EMBL/GenBank/DDBJ databases">
        <title>Phenotypic and transcriptomic analysis of seven clinical Stenotrophomonas maltophilia isolates identify a small set of shared and commonly regulated genes involved in biofilm lifestyle.</title>
        <authorList>
            <person name="Alio I."/>
            <person name="Gudzuhn M."/>
            <person name="Streit W."/>
        </authorList>
    </citation>
    <scope>NUCLEOTIDE SEQUENCE [LARGE SCALE GENOMIC DNA]</scope>
    <source>
        <strain evidence="4 6">UHH_SKK55</strain>
    </source>
</reference>
<dbReference type="GO" id="GO:0051213">
    <property type="term" value="F:dioxygenase activity"/>
    <property type="evidence" value="ECO:0007669"/>
    <property type="project" value="UniProtKB-KW"/>
</dbReference>
<sequence length="136" mass="15042">MSAPQPQMIFVNLPVQDLEKSKAFFTALGYSFNPTYTNDDAAGMVISESIYVMLLTQPFFQQFTNKPIADAHTHTEVINALSAPSRKAVDELVDKALAAGASEPQPARDYGFMYQRGFQDLDGHLWEIAHMDGEPG</sequence>
<dbReference type="Gene3D" id="3.10.180.10">
    <property type="entry name" value="2,3-Dihydroxybiphenyl 1,2-Dioxygenase, domain 1"/>
    <property type="match status" value="1"/>
</dbReference>
<evidence type="ECO:0000313" key="3">
    <source>
        <dbReference type="EMBL" id="OWQ77741.1"/>
    </source>
</evidence>
<organism evidence="3 5">
    <name type="scientific">Stenotrophomonas maltophilia</name>
    <name type="common">Pseudomonas maltophilia</name>
    <name type="synonym">Xanthomonas maltophilia</name>
    <dbReference type="NCBI Taxonomy" id="40324"/>
    <lineage>
        <taxon>Bacteria</taxon>
        <taxon>Pseudomonadati</taxon>
        <taxon>Pseudomonadota</taxon>
        <taxon>Gammaproteobacteria</taxon>
        <taxon>Lysobacterales</taxon>
        <taxon>Lysobacteraceae</taxon>
        <taxon>Stenotrophomonas</taxon>
        <taxon>Stenotrophomonas maltophilia group</taxon>
    </lineage>
</organism>
<protein>
    <submittedName>
        <fullName evidence="3">Glyoxalase/bleomycin resistance/extradiol dioxygenase family protein</fullName>
    </submittedName>
    <submittedName>
        <fullName evidence="2">VOC family protein</fullName>
    </submittedName>
</protein>
<evidence type="ECO:0000313" key="4">
    <source>
        <dbReference type="EMBL" id="QNG78718.1"/>
    </source>
</evidence>